<protein>
    <submittedName>
        <fullName evidence="1">Tubulin like</fullName>
    </submittedName>
</protein>
<dbReference type="AlphaFoldDB" id="A0A1T4LKI1"/>
<accession>A0A1T4LKI1</accession>
<sequence>MSNTLNADGAPQKTETLLDVMPTVFIALGGTGMEILLRLRRRILQADWAGKSIMSIDEFPPARFIYFDTDTAEARESGRAAATDLMASRVAFSKGGETIQKKVDTAYYMAEIDNYPIIREWLPDGDLDKIDTEKGAGQIRSISRLLFFDVYSDFMNLVRTQADRVTQNVTNEERLRSLGLKTGTKLRVVVVGSSAGGTGSGSFIDVGYALRSMRTPKIDQLDLFLMLPGGYRDANKDRVFANTYAALSELEFAMRGTTEPPYTARWTDYDRPAPEAKVPFHDVFLFDRQNIAGQQTGEKTDIFDMVADILFEDFGSSDFARRKRSVAVNQQQFKLGSYFPKLPEWLKDGMHFSRGYSAIGQTTLISTASMQVDEHLSRNNAAMLRSFFGMAVGDSGRQPTTEERDAFMRDLLRLRVKAYADDYDERARFECPVITDFELVDFLLMREDKSSIASTLASEIEQDFAGILSRISDHRAWANEVRRLVELRMTDVDGRIGQSGAYGPKGAEVAKARDRFERALLAKNVDDGSLRATLYQILDDQDRGGLEFTIGLVTQIKRRLEEAGQGTIARLAEAEEAYARRANRINSEQLQASIDRTQQAAGSSFLTGGGRKASERYLSQVRDDLTAALQARLRAIACKEAINLLHNASAFLGNPQGIDDTGDTIWSGLIGEFQTGRKRVRGLLSVIDGDTARIQDALKRGDGGTFFVLKDSGIEISQAAHEDQVQWAREAFDGLGGSREIFASLEQDEGRLEILGRLRSVTMKRLGGQRDRIPSVTDALRQLPLAEQQRLLDLLVVRAMPWIYTDFSRGFRPENERYKMFIAVDGVDSFRSEFNSMILSRLPAQSGLTAVAYEESGVPGRIVCYCELSGFPLDAVAPIRSEWRPSYLREQAKPDGLPLHNHRDDLRFPDPIVPTNSDLDVLRERIELFLKGVFLGALRFNVKSRRYEIEIGKNHWEPVGEERYLRRRGFQPSEQAKLQDTLNKIEGGLSALQYAGLAALARWFADRVYTPRKFDRGQGPRITRGGIGNHVAHQLEQAFLTQAQRTSRDGELSASLEGTVDRLYETVDRWTTTIFGTIGDVEDTEVGRDLDDPVERRATEKRMVEWSKFSEEGLRAIVSDAPSAAPAHVIGAPATTVASRPSAPPPPPGTAKYWLFNAAGQVVGPYDANGFEMLAQLGQLRPEMKVCLDGSQTWQSVSDVPALASLLSPRSTTPPAPPPLPN</sequence>
<dbReference type="InterPro" id="IPR025904">
    <property type="entry name" value="Tubulin-like"/>
</dbReference>
<dbReference type="STRING" id="1365950.SAMN05428963_101254"/>
<name>A0A1T4LKI1_9HYPH</name>
<dbReference type="Proteomes" id="UP000190135">
    <property type="component" value="Unassembled WGS sequence"/>
</dbReference>
<dbReference type="Pfam" id="PF13809">
    <property type="entry name" value="Tubulin_2"/>
    <property type="match status" value="1"/>
</dbReference>
<dbReference type="EMBL" id="FUXL01000001">
    <property type="protein sequence ID" value="SJZ55038.1"/>
    <property type="molecule type" value="Genomic_DNA"/>
</dbReference>
<reference evidence="1 2" key="1">
    <citation type="submission" date="2017-02" db="EMBL/GenBank/DDBJ databases">
        <authorList>
            <person name="Peterson S.W."/>
        </authorList>
    </citation>
    <scope>NUCLEOTIDE SEQUENCE [LARGE SCALE GENOMIC DNA]</scope>
    <source>
        <strain evidence="1 2">USBA 369</strain>
    </source>
</reference>
<dbReference type="RefSeq" id="WP_078706555.1">
    <property type="nucleotide sequence ID" value="NZ_FUXL01000001.1"/>
</dbReference>
<dbReference type="OrthoDB" id="3400278at2"/>
<organism evidence="1 2">
    <name type="scientific">Consotaella salsifontis</name>
    <dbReference type="NCBI Taxonomy" id="1365950"/>
    <lineage>
        <taxon>Bacteria</taxon>
        <taxon>Pseudomonadati</taxon>
        <taxon>Pseudomonadota</taxon>
        <taxon>Alphaproteobacteria</taxon>
        <taxon>Hyphomicrobiales</taxon>
        <taxon>Aurantimonadaceae</taxon>
        <taxon>Consotaella</taxon>
    </lineage>
</organism>
<dbReference type="Gene3D" id="3.40.50.1440">
    <property type="entry name" value="Tubulin/FtsZ, GTPase domain"/>
    <property type="match status" value="1"/>
</dbReference>
<proteinExistence type="predicted"/>
<dbReference type="InterPro" id="IPR036525">
    <property type="entry name" value="Tubulin/FtsZ_GTPase_sf"/>
</dbReference>
<gene>
    <name evidence="1" type="ORF">SAMN05428963_101254</name>
</gene>
<evidence type="ECO:0000313" key="2">
    <source>
        <dbReference type="Proteomes" id="UP000190135"/>
    </source>
</evidence>
<evidence type="ECO:0000313" key="1">
    <source>
        <dbReference type="EMBL" id="SJZ55038.1"/>
    </source>
</evidence>
<keyword evidence="2" id="KW-1185">Reference proteome</keyword>